<comment type="caution">
    <text evidence="3">The sequence shown here is derived from an EMBL/GenBank/DDBJ whole genome shotgun (WGS) entry which is preliminary data.</text>
</comment>
<accession>A0A844XX20</accession>
<dbReference type="OrthoDB" id="2004788at2"/>
<dbReference type="InterPro" id="IPR036388">
    <property type="entry name" value="WH-like_DNA-bd_sf"/>
</dbReference>
<sequence>MLSSCGEGTVDPQGSVAESGLGEASADTLAVGSVSPTEDAADAGGGANKLTFPQMNAVRSARQYLEMSGFSRAGLIQQLSSDAGDGYSVEDATVAVDSLGADWNQNAARSAQEYLEMMGFSCQGLVEQLSSDFGDRYTSEQAQYGARQAGVC</sequence>
<dbReference type="AlphaFoldDB" id="A0A844XX20"/>
<evidence type="ECO:0000256" key="1">
    <source>
        <dbReference type="SAM" id="MobiDB-lite"/>
    </source>
</evidence>
<proteinExistence type="predicted"/>
<keyword evidence="4" id="KW-1185">Reference proteome</keyword>
<gene>
    <name evidence="3" type="ORF">GRI42_02355</name>
</gene>
<evidence type="ECO:0000313" key="4">
    <source>
        <dbReference type="Proteomes" id="UP000444185"/>
    </source>
</evidence>
<dbReference type="Pfam" id="PF07553">
    <property type="entry name" value="Lipoprotein_Ltp"/>
    <property type="match status" value="2"/>
</dbReference>
<evidence type="ECO:0000313" key="3">
    <source>
        <dbReference type="EMBL" id="MXO50144.1"/>
    </source>
</evidence>
<dbReference type="InterPro" id="IPR011434">
    <property type="entry name" value="Ltp-like_HTH"/>
</dbReference>
<dbReference type="Proteomes" id="UP000444185">
    <property type="component" value="Unassembled WGS sequence"/>
</dbReference>
<dbReference type="EMBL" id="WTYF01000004">
    <property type="protein sequence ID" value="MXO50144.1"/>
    <property type="molecule type" value="Genomic_DNA"/>
</dbReference>
<protein>
    <recommendedName>
        <fullName evidence="2">Putative host cell surface-exposed lipoprotein Ltp-like HTH region domain-containing protein</fullName>
    </recommendedName>
</protein>
<feature type="region of interest" description="Disordered" evidence="1">
    <location>
        <begin position="1"/>
        <end position="22"/>
    </location>
</feature>
<feature type="domain" description="Putative host cell surface-exposed lipoprotein Ltp-like HTH region" evidence="2">
    <location>
        <begin position="102"/>
        <end position="145"/>
    </location>
</feature>
<organism evidence="3 4">
    <name type="scientific">Qipengyuania gaetbuli</name>
    <dbReference type="NCBI Taxonomy" id="266952"/>
    <lineage>
        <taxon>Bacteria</taxon>
        <taxon>Pseudomonadati</taxon>
        <taxon>Pseudomonadota</taxon>
        <taxon>Alphaproteobacteria</taxon>
        <taxon>Sphingomonadales</taxon>
        <taxon>Erythrobacteraceae</taxon>
        <taxon>Qipengyuania</taxon>
    </lineage>
</organism>
<feature type="domain" description="Putative host cell surface-exposed lipoprotein Ltp-like HTH region" evidence="2">
    <location>
        <begin position="54"/>
        <end position="99"/>
    </location>
</feature>
<dbReference type="Gene3D" id="1.10.10.10">
    <property type="entry name" value="Winged helix-like DNA-binding domain superfamily/Winged helix DNA-binding domain"/>
    <property type="match status" value="2"/>
</dbReference>
<name>A0A844XX20_9SPHN</name>
<reference evidence="3 4" key="1">
    <citation type="submission" date="2019-12" db="EMBL/GenBank/DDBJ databases">
        <title>Genomic-based taxomic classification of the family Erythrobacteraceae.</title>
        <authorList>
            <person name="Xu L."/>
        </authorList>
    </citation>
    <scope>NUCLEOTIDE SEQUENCE [LARGE SCALE GENOMIC DNA]</scope>
    <source>
        <strain evidence="3 4">DSM 16225</strain>
    </source>
</reference>
<evidence type="ECO:0000259" key="2">
    <source>
        <dbReference type="Pfam" id="PF07553"/>
    </source>
</evidence>